<feature type="transmembrane region" description="Helical" evidence="7">
    <location>
        <begin position="397"/>
        <end position="416"/>
    </location>
</feature>
<evidence type="ECO:0000313" key="9">
    <source>
        <dbReference type="EMBL" id="MFC7749174.1"/>
    </source>
</evidence>
<protein>
    <submittedName>
        <fullName evidence="9">MDR family MFS transporter</fullName>
    </submittedName>
</protein>
<dbReference type="InterPro" id="IPR036259">
    <property type="entry name" value="MFS_trans_sf"/>
</dbReference>
<evidence type="ECO:0000256" key="5">
    <source>
        <dbReference type="ARBA" id="ARBA00022989"/>
    </source>
</evidence>
<dbReference type="PROSITE" id="PS50850">
    <property type="entry name" value="MFS"/>
    <property type="match status" value="1"/>
</dbReference>
<keyword evidence="6 7" id="KW-0472">Membrane</keyword>
<name>A0ABW2UZ52_9BACL</name>
<dbReference type="SUPFAM" id="SSF103473">
    <property type="entry name" value="MFS general substrate transporter"/>
    <property type="match status" value="1"/>
</dbReference>
<gene>
    <name evidence="9" type="ORF">ACFQWB_04360</name>
</gene>
<feature type="domain" description="Major facilitator superfamily (MFS) profile" evidence="8">
    <location>
        <begin position="8"/>
        <end position="455"/>
    </location>
</feature>
<dbReference type="PANTHER" id="PTHR23501">
    <property type="entry name" value="MAJOR FACILITATOR SUPERFAMILY"/>
    <property type="match status" value="1"/>
</dbReference>
<keyword evidence="3" id="KW-1003">Cell membrane</keyword>
<feature type="transmembrane region" description="Helical" evidence="7">
    <location>
        <begin position="73"/>
        <end position="92"/>
    </location>
</feature>
<evidence type="ECO:0000259" key="8">
    <source>
        <dbReference type="PROSITE" id="PS50850"/>
    </source>
</evidence>
<keyword evidence="10" id="KW-1185">Reference proteome</keyword>
<dbReference type="Pfam" id="PF07690">
    <property type="entry name" value="MFS_1"/>
    <property type="match status" value="1"/>
</dbReference>
<evidence type="ECO:0000313" key="10">
    <source>
        <dbReference type="Proteomes" id="UP001596528"/>
    </source>
</evidence>
<keyword evidence="2" id="KW-0813">Transport</keyword>
<feature type="transmembrane region" description="Helical" evidence="7">
    <location>
        <begin position="292"/>
        <end position="314"/>
    </location>
</feature>
<feature type="transmembrane region" description="Helical" evidence="7">
    <location>
        <begin position="263"/>
        <end position="286"/>
    </location>
</feature>
<feature type="transmembrane region" description="Helical" evidence="7">
    <location>
        <begin position="12"/>
        <end position="30"/>
    </location>
</feature>
<feature type="transmembrane region" description="Helical" evidence="7">
    <location>
        <begin position="326"/>
        <end position="345"/>
    </location>
</feature>
<feature type="transmembrane region" description="Helical" evidence="7">
    <location>
        <begin position="98"/>
        <end position="119"/>
    </location>
</feature>
<dbReference type="RefSeq" id="WP_138788912.1">
    <property type="nucleotide sequence ID" value="NZ_JBHTGQ010000010.1"/>
</dbReference>
<dbReference type="InterPro" id="IPR020846">
    <property type="entry name" value="MFS_dom"/>
</dbReference>
<feature type="transmembrane region" description="Helical" evidence="7">
    <location>
        <begin position="351"/>
        <end position="376"/>
    </location>
</feature>
<accession>A0ABW2UZ52</accession>
<sequence length="467" mass="49858">MNAVQKKISTALLIATFLAAIEVTIVSTAMPVIIDDLGGVELISWVFAIYLLTSAVTTPIFGKLSDLFGRKIVYIMGVTLFLAGSVLCGLSQTMGQLIAFRGIQGLGAGAINPVTFTIIADAFNFEQRAKVQGLISSMWGIAGIFGPVVGGFFVDYWSWHWIFFINLPFGIVSMWMIGKYFAETLDKKKRRIDYGGAVTFMLGTGALLYALLTGGNELAWNSAAIFALFGIAAVLLTAFFIIQVRHPEPMIPLSLFKKADVAVSNAGGFLTSAILIGLTVYLPLWIQDVLKLGATSSGLTLIPISLGWPIGAMLSGRMMLRYGTRAAAVLGGLWIALGAISLAWIDPSTPTWVLVLIMFLTGLGFGLTTTTFTVVIQSSVEIHMRGAAGSANTFLRALGQTLGVAVLGTVLNQYVAGGAESAERLADGLHAVFVISAVIAVASWIVTLRIPQRDYRQAESRTAPDSK</sequence>
<evidence type="ECO:0000256" key="3">
    <source>
        <dbReference type="ARBA" id="ARBA00022475"/>
    </source>
</evidence>
<feature type="transmembrane region" description="Helical" evidence="7">
    <location>
        <begin position="428"/>
        <end position="448"/>
    </location>
</feature>
<evidence type="ECO:0000256" key="6">
    <source>
        <dbReference type="ARBA" id="ARBA00023136"/>
    </source>
</evidence>
<comment type="caution">
    <text evidence="9">The sequence shown here is derived from an EMBL/GenBank/DDBJ whole genome shotgun (WGS) entry which is preliminary data.</text>
</comment>
<dbReference type="Proteomes" id="UP001596528">
    <property type="component" value="Unassembled WGS sequence"/>
</dbReference>
<organism evidence="9 10">
    <name type="scientific">Paenibacillus thermoaerophilus</name>
    <dbReference type="NCBI Taxonomy" id="1215385"/>
    <lineage>
        <taxon>Bacteria</taxon>
        <taxon>Bacillati</taxon>
        <taxon>Bacillota</taxon>
        <taxon>Bacilli</taxon>
        <taxon>Bacillales</taxon>
        <taxon>Paenibacillaceae</taxon>
        <taxon>Paenibacillus</taxon>
    </lineage>
</organism>
<proteinExistence type="predicted"/>
<evidence type="ECO:0000256" key="7">
    <source>
        <dbReference type="SAM" id="Phobius"/>
    </source>
</evidence>
<dbReference type="PRINTS" id="PR01036">
    <property type="entry name" value="TCRTETB"/>
</dbReference>
<dbReference type="NCBIfam" id="TIGR00711">
    <property type="entry name" value="efflux_EmrB"/>
    <property type="match status" value="1"/>
</dbReference>
<reference evidence="10" key="1">
    <citation type="journal article" date="2019" name="Int. J. Syst. Evol. Microbiol.">
        <title>The Global Catalogue of Microorganisms (GCM) 10K type strain sequencing project: providing services to taxonomists for standard genome sequencing and annotation.</title>
        <authorList>
            <consortium name="The Broad Institute Genomics Platform"/>
            <consortium name="The Broad Institute Genome Sequencing Center for Infectious Disease"/>
            <person name="Wu L."/>
            <person name="Ma J."/>
        </authorList>
    </citation>
    <scope>NUCLEOTIDE SEQUENCE [LARGE SCALE GENOMIC DNA]</scope>
    <source>
        <strain evidence="10">JCM 18657</strain>
    </source>
</reference>
<comment type="subcellular location">
    <subcellularLocation>
        <location evidence="1">Cell membrane</location>
        <topology evidence="1">Multi-pass membrane protein</topology>
    </subcellularLocation>
</comment>
<dbReference type="InterPro" id="IPR011701">
    <property type="entry name" value="MFS"/>
</dbReference>
<evidence type="ECO:0000256" key="1">
    <source>
        <dbReference type="ARBA" id="ARBA00004651"/>
    </source>
</evidence>
<feature type="transmembrane region" description="Helical" evidence="7">
    <location>
        <begin position="42"/>
        <end position="61"/>
    </location>
</feature>
<dbReference type="PANTHER" id="PTHR23501:SF191">
    <property type="entry name" value="VACUOLAR BASIC AMINO ACID TRANSPORTER 4"/>
    <property type="match status" value="1"/>
</dbReference>
<feature type="transmembrane region" description="Helical" evidence="7">
    <location>
        <begin position="194"/>
        <end position="212"/>
    </location>
</feature>
<dbReference type="Gene3D" id="1.20.1720.10">
    <property type="entry name" value="Multidrug resistance protein D"/>
    <property type="match status" value="1"/>
</dbReference>
<feature type="transmembrane region" description="Helical" evidence="7">
    <location>
        <begin position="159"/>
        <end position="182"/>
    </location>
</feature>
<keyword evidence="5 7" id="KW-1133">Transmembrane helix</keyword>
<evidence type="ECO:0000256" key="4">
    <source>
        <dbReference type="ARBA" id="ARBA00022692"/>
    </source>
</evidence>
<dbReference type="Gene3D" id="1.20.1250.20">
    <property type="entry name" value="MFS general substrate transporter like domains"/>
    <property type="match status" value="1"/>
</dbReference>
<feature type="transmembrane region" description="Helical" evidence="7">
    <location>
        <begin position="218"/>
        <end position="242"/>
    </location>
</feature>
<feature type="transmembrane region" description="Helical" evidence="7">
    <location>
        <begin position="131"/>
        <end position="153"/>
    </location>
</feature>
<evidence type="ECO:0000256" key="2">
    <source>
        <dbReference type="ARBA" id="ARBA00022448"/>
    </source>
</evidence>
<dbReference type="EMBL" id="JBHTGQ010000010">
    <property type="protein sequence ID" value="MFC7749174.1"/>
    <property type="molecule type" value="Genomic_DNA"/>
</dbReference>
<dbReference type="CDD" id="cd17502">
    <property type="entry name" value="MFS_Azr1_MDR_like"/>
    <property type="match status" value="1"/>
</dbReference>
<keyword evidence="4 7" id="KW-0812">Transmembrane</keyword>
<dbReference type="InterPro" id="IPR004638">
    <property type="entry name" value="EmrB-like"/>
</dbReference>